<keyword evidence="6 13" id="KW-0732">Signal</keyword>
<gene>
    <name evidence="15" type="primary">prtV</name>
    <name evidence="15" type="ORF">tloyanaT_11020</name>
</gene>
<keyword evidence="3" id="KW-0964">Secreted</keyword>
<dbReference type="EMBL" id="BSSV01000002">
    <property type="protein sequence ID" value="GLX84850.1"/>
    <property type="molecule type" value="Genomic_DNA"/>
</dbReference>
<dbReference type="InterPro" id="IPR008757">
    <property type="entry name" value="Peptidase_M6-like_domain"/>
</dbReference>
<dbReference type="InterPro" id="IPR022409">
    <property type="entry name" value="PKD/Chitinase_dom"/>
</dbReference>
<organism evidence="15 16">
    <name type="scientific">Thalassotalea loyana</name>
    <dbReference type="NCBI Taxonomy" id="280483"/>
    <lineage>
        <taxon>Bacteria</taxon>
        <taxon>Pseudomonadati</taxon>
        <taxon>Pseudomonadota</taxon>
        <taxon>Gammaproteobacteria</taxon>
        <taxon>Alteromonadales</taxon>
        <taxon>Colwelliaceae</taxon>
        <taxon>Thalassotalea</taxon>
    </lineage>
</organism>
<dbReference type="CDD" id="cd00146">
    <property type="entry name" value="PKD"/>
    <property type="match status" value="2"/>
</dbReference>
<dbReference type="InterPro" id="IPR000601">
    <property type="entry name" value="PKD_dom"/>
</dbReference>
<dbReference type="InterPro" id="IPR035986">
    <property type="entry name" value="PKD_dom_sf"/>
</dbReference>
<keyword evidence="4" id="KW-0645">Protease</keyword>
<keyword evidence="5" id="KW-0479">Metal-binding</keyword>
<keyword evidence="7" id="KW-0378">Hydrolase</keyword>
<dbReference type="InterPro" id="IPR013783">
    <property type="entry name" value="Ig-like_fold"/>
</dbReference>
<accession>A0ABQ6HDM4</accession>
<feature type="domain" description="PKD" evidence="14">
    <location>
        <begin position="761"/>
        <end position="821"/>
    </location>
</feature>
<dbReference type="PROSITE" id="PS50093">
    <property type="entry name" value="PKD"/>
    <property type="match status" value="3"/>
</dbReference>
<evidence type="ECO:0000256" key="12">
    <source>
        <dbReference type="SAM" id="MobiDB-lite"/>
    </source>
</evidence>
<dbReference type="Proteomes" id="UP001157134">
    <property type="component" value="Unassembled WGS sequence"/>
</dbReference>
<evidence type="ECO:0000256" key="2">
    <source>
        <dbReference type="ARBA" id="ARBA00004613"/>
    </source>
</evidence>
<dbReference type="PANTHER" id="PTHR13062:SF12">
    <property type="entry name" value="ALPHA-2-MACROGLOBULIN DOMAIN-CONTAINING PROTEIN"/>
    <property type="match status" value="1"/>
</dbReference>
<evidence type="ECO:0000256" key="1">
    <source>
        <dbReference type="ARBA" id="ARBA00001947"/>
    </source>
</evidence>
<feature type="domain" description="PKD" evidence="14">
    <location>
        <begin position="901"/>
        <end position="983"/>
    </location>
</feature>
<protein>
    <submittedName>
        <fullName evidence="15">Peptidase M6</fullName>
    </submittedName>
</protein>
<evidence type="ECO:0000256" key="9">
    <source>
        <dbReference type="ARBA" id="ARBA00022837"/>
    </source>
</evidence>
<keyword evidence="11" id="KW-0482">Metalloprotease</keyword>
<keyword evidence="10" id="KW-0843">Virulence</keyword>
<feature type="chain" id="PRO_5045716691" evidence="13">
    <location>
        <begin position="25"/>
        <end position="1020"/>
    </location>
</feature>
<dbReference type="Pfam" id="PF20773">
    <property type="entry name" value="InhA-like_MAM"/>
    <property type="match status" value="1"/>
</dbReference>
<evidence type="ECO:0000256" key="10">
    <source>
        <dbReference type="ARBA" id="ARBA00023026"/>
    </source>
</evidence>
<evidence type="ECO:0000256" key="11">
    <source>
        <dbReference type="ARBA" id="ARBA00023049"/>
    </source>
</evidence>
<feature type="compositionally biased region" description="Pro residues" evidence="12">
    <location>
        <begin position="983"/>
        <end position="993"/>
    </location>
</feature>
<dbReference type="Pfam" id="PF18911">
    <property type="entry name" value="PKD_4"/>
    <property type="match status" value="3"/>
</dbReference>
<evidence type="ECO:0000256" key="13">
    <source>
        <dbReference type="SAM" id="SignalP"/>
    </source>
</evidence>
<dbReference type="SUPFAM" id="SSF49299">
    <property type="entry name" value="PKD domain"/>
    <property type="match status" value="3"/>
</dbReference>
<name>A0ABQ6HDM4_9GAMM</name>
<dbReference type="SMART" id="SM00089">
    <property type="entry name" value="PKD"/>
    <property type="match status" value="3"/>
</dbReference>
<feature type="domain" description="PKD" evidence="14">
    <location>
        <begin position="821"/>
        <end position="901"/>
    </location>
</feature>
<dbReference type="PANTHER" id="PTHR13062">
    <property type="entry name" value="COLLAGENASE"/>
    <property type="match status" value="1"/>
</dbReference>
<keyword evidence="16" id="KW-1185">Reference proteome</keyword>
<reference evidence="15 16" key="1">
    <citation type="submission" date="2023-03" db="EMBL/GenBank/DDBJ databases">
        <title>Thalassotalea loyana LMG 22536T draft genome sequence.</title>
        <authorList>
            <person name="Sawabe T."/>
        </authorList>
    </citation>
    <scope>NUCLEOTIDE SEQUENCE [LARGE SCALE GENOMIC DNA]</scope>
    <source>
        <strain evidence="15 16">LMG 22536</strain>
    </source>
</reference>
<comment type="subcellular location">
    <subcellularLocation>
        <location evidence="2">Secreted</location>
    </subcellularLocation>
</comment>
<evidence type="ECO:0000256" key="6">
    <source>
        <dbReference type="ARBA" id="ARBA00022729"/>
    </source>
</evidence>
<sequence length="1020" mass="109586">MFRGKLTKLALASAIASSPFLVNAHGSSTADAALVNEERILYWLEKRGEISVLADEATKKAAVKEYLSRKDFSTRKVPGEFGAKVMDAEQAPRLALMGKELPIKFQKQRLFGQEKSASSVMNTTVKVLAIMVDFPDLPYNDNRLSANDTDMYYDDYSQAHYNDLLFSQTGYVGPSGQNIQSAYQFYQEESGQTLNFTGNAVGWVRADNDAADYGANDDTGDDIDVPALVLEAVTKAVAEQGIDLSEYDQSDFFDIDGDGNINEPDGIIDHVMLFHSSVGEEAGGGVLGDDAIWSHRFFVFDENQQPVDVPGSDIRLFGYTINPIDAATGVVVHEFGHDLGLPDEYDTANGQFSSPVGNWSVMASGSWVGSPAGTSPVSFSPYGRDYFQTRYGGNWVNQDVVDFESISSEAKALVSATNHESGVNQIKVALPPKQVSVGAPYTGDFQFYSGNGDEKSNTMSFEVTLPSDAATMSMKARWNIEVDYDYLQVLVDDQPVSGNHTKVTNQYHQGVTNFITGNSTDIAGAEGDLGWVDLSFDLSNYSGQTVTVSFLYKTDQFEGGYGFMADDIVVSTANSNVVSFDGETNSGVTFDGFSRISDSIDGDAHHYYIQLRDTNDTDSMLPTVGLHSGVLMWYSDTSQSNNQVNNHPGQVLIGVIDADQRPIKTSTGRLYNTSTQITDAAFRTVPHTATSRDSETSVFNVFDDSLDYSFPAQPESGIDLPFVGMTMTVDSIATDYSSANLTLVNGGMKRVVAARQGLTVNLELEATDVSDENSISWTLGDGTSLSGRTIEHTYASTGDYNVEVSYTSATGTKTAEKSLTIGDAITGDIVANLTGLNLTVDANVTGGQGALTYRWDFGDNSDIVVGQSASHNYETESNFTVTLTATDEINQQLVTTLDVNIVNALAVSLSGTASFLTANFSSTVTGGAEGYTYNWNFGDGNSSTEASPSHTYASAGTYTVVLTVTDADNTSVEESMTLTVSAPPAPPTTPTTPTPSSSGGGSMAWFLMVLAIAAGRKRLF</sequence>
<evidence type="ECO:0000256" key="8">
    <source>
        <dbReference type="ARBA" id="ARBA00022833"/>
    </source>
</evidence>
<comment type="cofactor">
    <cofactor evidence="1">
        <name>Zn(2+)</name>
        <dbReference type="ChEBI" id="CHEBI:29105"/>
    </cofactor>
</comment>
<dbReference type="SUPFAM" id="SSF55486">
    <property type="entry name" value="Metalloproteases ('zincins'), catalytic domain"/>
    <property type="match status" value="1"/>
</dbReference>
<feature type="region of interest" description="Disordered" evidence="12">
    <location>
        <begin position="975"/>
        <end position="998"/>
    </location>
</feature>
<evidence type="ECO:0000259" key="14">
    <source>
        <dbReference type="PROSITE" id="PS50093"/>
    </source>
</evidence>
<feature type="signal peptide" evidence="13">
    <location>
        <begin position="1"/>
        <end position="24"/>
    </location>
</feature>
<evidence type="ECO:0000256" key="5">
    <source>
        <dbReference type="ARBA" id="ARBA00022723"/>
    </source>
</evidence>
<evidence type="ECO:0000256" key="7">
    <source>
        <dbReference type="ARBA" id="ARBA00022801"/>
    </source>
</evidence>
<evidence type="ECO:0000313" key="16">
    <source>
        <dbReference type="Proteomes" id="UP001157134"/>
    </source>
</evidence>
<evidence type="ECO:0000256" key="4">
    <source>
        <dbReference type="ARBA" id="ARBA00022670"/>
    </source>
</evidence>
<dbReference type="Gene3D" id="2.60.40.10">
    <property type="entry name" value="Immunoglobulins"/>
    <property type="match status" value="3"/>
</dbReference>
<dbReference type="InterPro" id="IPR048665">
    <property type="entry name" value="InhA-like_VEG"/>
</dbReference>
<evidence type="ECO:0000313" key="15">
    <source>
        <dbReference type="EMBL" id="GLX84850.1"/>
    </source>
</evidence>
<keyword evidence="8" id="KW-0862">Zinc</keyword>
<evidence type="ECO:0000256" key="3">
    <source>
        <dbReference type="ARBA" id="ARBA00022525"/>
    </source>
</evidence>
<dbReference type="RefSeq" id="WP_284296539.1">
    <property type="nucleotide sequence ID" value="NZ_BSSV01000002.1"/>
</dbReference>
<comment type="caution">
    <text evidence="15">The sequence shown here is derived from an EMBL/GenBank/DDBJ whole genome shotgun (WGS) entry which is preliminary data.</text>
</comment>
<proteinExistence type="predicted"/>
<dbReference type="NCBIfam" id="TIGR03296">
    <property type="entry name" value="M6dom_TIGR03296"/>
    <property type="match status" value="1"/>
</dbReference>
<keyword evidence="9" id="KW-0106">Calcium</keyword>
<dbReference type="Pfam" id="PF20774">
    <property type="entry name" value="InhA-like_VEG"/>
    <property type="match status" value="1"/>
</dbReference>
<dbReference type="Pfam" id="PF05547">
    <property type="entry name" value="Peptidase_M6"/>
    <property type="match status" value="1"/>
</dbReference>